<organism evidence="3 4">
    <name type="scientific">Mesorhizobium plurifarium</name>
    <dbReference type="NCBI Taxonomy" id="69974"/>
    <lineage>
        <taxon>Bacteria</taxon>
        <taxon>Pseudomonadati</taxon>
        <taxon>Pseudomonadota</taxon>
        <taxon>Alphaproteobacteria</taxon>
        <taxon>Hyphomicrobiales</taxon>
        <taxon>Phyllobacteriaceae</taxon>
        <taxon>Mesorhizobium</taxon>
    </lineage>
</organism>
<name>A0A090FSY9_MESPL</name>
<protein>
    <recommendedName>
        <fullName evidence="5">Immunogenic protein (Bcsp31-1)</fullName>
    </recommendedName>
</protein>
<evidence type="ECO:0000256" key="1">
    <source>
        <dbReference type="SAM" id="MobiDB-lite"/>
    </source>
</evidence>
<dbReference type="EMBL" id="CCMZ01000033">
    <property type="protein sequence ID" value="CDX22029.1"/>
    <property type="molecule type" value="Genomic_DNA"/>
</dbReference>
<sequence>MKKLPVLLALAAGLVLAACDNSVQPTKAPGDEVNQNPQVDKNPVPKSTTGGDQQGTAPKQ</sequence>
<proteinExistence type="predicted"/>
<accession>A0A090FSY9</accession>
<dbReference type="AlphaFoldDB" id="A0A090FSY9"/>
<keyword evidence="2" id="KW-0732">Signal</keyword>
<dbReference type="PROSITE" id="PS51257">
    <property type="entry name" value="PROKAR_LIPOPROTEIN"/>
    <property type="match status" value="1"/>
</dbReference>
<gene>
    <name evidence="3" type="ORF">MPL3356_390100</name>
</gene>
<feature type="compositionally biased region" description="Polar residues" evidence="1">
    <location>
        <begin position="33"/>
        <end position="60"/>
    </location>
</feature>
<evidence type="ECO:0000313" key="4">
    <source>
        <dbReference type="Proteomes" id="UP000045285"/>
    </source>
</evidence>
<evidence type="ECO:0000313" key="3">
    <source>
        <dbReference type="EMBL" id="CDX22029.1"/>
    </source>
</evidence>
<evidence type="ECO:0008006" key="5">
    <source>
        <dbReference type="Google" id="ProtNLM"/>
    </source>
</evidence>
<evidence type="ECO:0000256" key="2">
    <source>
        <dbReference type="SAM" id="SignalP"/>
    </source>
</evidence>
<keyword evidence="4" id="KW-1185">Reference proteome</keyword>
<feature type="region of interest" description="Disordered" evidence="1">
    <location>
        <begin position="22"/>
        <end position="60"/>
    </location>
</feature>
<feature type="signal peptide" evidence="2">
    <location>
        <begin position="1"/>
        <end position="17"/>
    </location>
</feature>
<feature type="chain" id="PRO_5001856170" description="Immunogenic protein (Bcsp31-1)" evidence="2">
    <location>
        <begin position="18"/>
        <end position="60"/>
    </location>
</feature>
<dbReference type="Proteomes" id="UP000045285">
    <property type="component" value="Unassembled WGS sequence"/>
</dbReference>
<reference evidence="4" key="1">
    <citation type="submission" date="2014-08" db="EMBL/GenBank/DDBJ databases">
        <authorList>
            <person name="Moulin L."/>
        </authorList>
    </citation>
    <scope>NUCLEOTIDE SEQUENCE [LARGE SCALE GENOMIC DNA]</scope>
</reference>